<accession>L9Y793</accession>
<evidence type="ECO:0000313" key="10">
    <source>
        <dbReference type="Proteomes" id="UP000011632"/>
    </source>
</evidence>
<reference evidence="9 10" key="1">
    <citation type="journal article" date="2014" name="PLoS Genet.">
        <title>Phylogenetically driven sequencing of extremely halophilic archaea reveals strategies for static and dynamic osmo-response.</title>
        <authorList>
            <person name="Becker E.A."/>
            <person name="Seitzer P.M."/>
            <person name="Tritt A."/>
            <person name="Larsen D."/>
            <person name="Krusor M."/>
            <person name="Yao A.I."/>
            <person name="Wu D."/>
            <person name="Madern D."/>
            <person name="Eisen J.A."/>
            <person name="Darling A.E."/>
            <person name="Facciotti M.T."/>
        </authorList>
    </citation>
    <scope>NUCLEOTIDE SEQUENCE [LARGE SCALE GENOMIC DNA]</scope>
    <source>
        <strain evidence="9 10">JCM 10478</strain>
    </source>
</reference>
<feature type="region of interest" description="Disordered" evidence="7">
    <location>
        <begin position="400"/>
        <end position="423"/>
    </location>
</feature>
<keyword evidence="5 9" id="KW-0418">Kinase</keyword>
<dbReference type="PANTHER" id="PTHR44936:SF10">
    <property type="entry name" value="SENSOR PROTEIN RSTB"/>
    <property type="match status" value="1"/>
</dbReference>
<dbReference type="Gene3D" id="3.30.565.10">
    <property type="entry name" value="Histidine kinase-like ATPase, C-terminal domain"/>
    <property type="match status" value="1"/>
</dbReference>
<evidence type="ECO:0000256" key="1">
    <source>
        <dbReference type="ARBA" id="ARBA00000085"/>
    </source>
</evidence>
<dbReference type="InterPro" id="IPR050980">
    <property type="entry name" value="2C_sensor_his_kinase"/>
</dbReference>
<proteinExistence type="predicted"/>
<evidence type="ECO:0000256" key="5">
    <source>
        <dbReference type="ARBA" id="ARBA00022777"/>
    </source>
</evidence>
<keyword evidence="6" id="KW-0067">ATP-binding</keyword>
<dbReference type="Pfam" id="PF02518">
    <property type="entry name" value="HATPase_c"/>
    <property type="match status" value="1"/>
</dbReference>
<dbReference type="InterPro" id="IPR005467">
    <property type="entry name" value="His_kinase_dom"/>
</dbReference>
<evidence type="ECO:0000256" key="6">
    <source>
        <dbReference type="ARBA" id="ARBA00022840"/>
    </source>
</evidence>
<dbReference type="GO" id="GO:0004673">
    <property type="term" value="F:protein histidine kinase activity"/>
    <property type="evidence" value="ECO:0007669"/>
    <property type="project" value="UniProtKB-EC"/>
</dbReference>
<feature type="region of interest" description="Disordered" evidence="7">
    <location>
        <begin position="1"/>
        <end position="23"/>
    </location>
</feature>
<sequence length="477" mass="53451">MRDEVYSVDPGSDRRDDATGSDAGIRTDLARTDLDRHLALFYDSPTAQLEIAAAFIADALRNGRRCLYLADANNPTQIRAALETTDIDVESRLEAGDLEIRDATEAYLADGFDPDGMIDTLEAACAASIDAGYEGFSVAGENTWCFHTDESFDHVLEFEAEFDATCPELPVTALCQYDLDRFGERSIAKALWTHKQIIYRYTICDNPYYVPPSEYQSSADVRLDSRLMLEQLYDLTRSRRQIDRREQRLTVINRVLRHNVRNDLNTILGSLSLVRERDEIDDRSRERLEIAEQCARELVQTAEKARAIQQVVGESEVETPTLGSVIDSAVRQLRERAPGARIEVTGDEPSQTVLADAALDEALLELLTNGVIHQSADEPTVRITVTNRTDEFVGLEIENPGDPIPESDQRALQHGTETPLEHGSGLGLWLVKWIVEQSAGRLWFPESDVETCRIGIELRTVGRTEVQATERGDRPVR</sequence>
<protein>
    <recommendedName>
        <fullName evidence="2">histidine kinase</fullName>
        <ecNumber evidence="2">2.7.13.3</ecNumber>
    </recommendedName>
</protein>
<dbReference type="SUPFAM" id="SSF55874">
    <property type="entry name" value="ATPase domain of HSP90 chaperone/DNA topoisomerase II/histidine kinase"/>
    <property type="match status" value="1"/>
</dbReference>
<evidence type="ECO:0000259" key="8">
    <source>
        <dbReference type="PROSITE" id="PS50109"/>
    </source>
</evidence>
<dbReference type="RefSeq" id="WP_006429930.1">
    <property type="nucleotide sequence ID" value="NZ_AOID01000015.1"/>
</dbReference>
<dbReference type="EC" id="2.7.13.3" evidence="2"/>
<keyword evidence="3" id="KW-0808">Transferase</keyword>
<feature type="compositionally biased region" description="Basic and acidic residues" evidence="7">
    <location>
        <begin position="1"/>
        <end position="18"/>
    </location>
</feature>
<evidence type="ECO:0000256" key="7">
    <source>
        <dbReference type="SAM" id="MobiDB-lite"/>
    </source>
</evidence>
<keyword evidence="4" id="KW-0547">Nucleotide-binding</keyword>
<dbReference type="AlphaFoldDB" id="L9Y793"/>
<dbReference type="PANTHER" id="PTHR44936">
    <property type="entry name" value="SENSOR PROTEIN CREC"/>
    <property type="match status" value="1"/>
</dbReference>
<comment type="catalytic activity">
    <reaction evidence="1">
        <text>ATP + protein L-histidine = ADP + protein N-phospho-L-histidine.</text>
        <dbReference type="EC" id="2.7.13.3"/>
    </reaction>
</comment>
<evidence type="ECO:0000313" key="9">
    <source>
        <dbReference type="EMBL" id="ELY69501.1"/>
    </source>
</evidence>
<dbReference type="GO" id="GO:0005524">
    <property type="term" value="F:ATP binding"/>
    <property type="evidence" value="ECO:0007669"/>
    <property type="project" value="UniProtKB-KW"/>
</dbReference>
<evidence type="ECO:0000256" key="4">
    <source>
        <dbReference type="ARBA" id="ARBA00022741"/>
    </source>
</evidence>
<feature type="domain" description="Histidine kinase" evidence="8">
    <location>
        <begin position="255"/>
        <end position="462"/>
    </location>
</feature>
<dbReference type="STRING" id="1227496.C489_04371"/>
<evidence type="ECO:0000256" key="3">
    <source>
        <dbReference type="ARBA" id="ARBA00022679"/>
    </source>
</evidence>
<dbReference type="Pfam" id="PF14417">
    <property type="entry name" value="MEDS"/>
    <property type="match status" value="1"/>
</dbReference>
<comment type="caution">
    <text evidence="9">The sequence shown here is derived from an EMBL/GenBank/DDBJ whole genome shotgun (WGS) entry which is preliminary data.</text>
</comment>
<dbReference type="OrthoDB" id="230688at2157"/>
<dbReference type="InterPro" id="IPR036890">
    <property type="entry name" value="HATPase_C_sf"/>
</dbReference>
<evidence type="ECO:0000256" key="2">
    <source>
        <dbReference type="ARBA" id="ARBA00012438"/>
    </source>
</evidence>
<dbReference type="InterPro" id="IPR003594">
    <property type="entry name" value="HATPase_dom"/>
</dbReference>
<name>L9Y793_9EURY</name>
<dbReference type="PATRIC" id="fig|1227496.3.peg.877"/>
<keyword evidence="10" id="KW-1185">Reference proteome</keyword>
<dbReference type="Proteomes" id="UP000011632">
    <property type="component" value="Unassembled WGS sequence"/>
</dbReference>
<dbReference type="InterPro" id="IPR025847">
    <property type="entry name" value="MEDS_domain"/>
</dbReference>
<organism evidence="9 10">
    <name type="scientific">Natrinema versiforme JCM 10478</name>
    <dbReference type="NCBI Taxonomy" id="1227496"/>
    <lineage>
        <taxon>Archaea</taxon>
        <taxon>Methanobacteriati</taxon>
        <taxon>Methanobacteriota</taxon>
        <taxon>Stenosarchaea group</taxon>
        <taxon>Halobacteria</taxon>
        <taxon>Halobacteriales</taxon>
        <taxon>Natrialbaceae</taxon>
        <taxon>Natrinema</taxon>
    </lineage>
</organism>
<dbReference type="SMART" id="SM00387">
    <property type="entry name" value="HATPase_c"/>
    <property type="match status" value="1"/>
</dbReference>
<dbReference type="PROSITE" id="PS50109">
    <property type="entry name" value="HIS_KIN"/>
    <property type="match status" value="1"/>
</dbReference>
<dbReference type="EMBL" id="AOID01000015">
    <property type="protein sequence ID" value="ELY69501.1"/>
    <property type="molecule type" value="Genomic_DNA"/>
</dbReference>
<gene>
    <name evidence="9" type="ORF">C489_04371</name>
</gene>